<dbReference type="Proteomes" id="UP001589610">
    <property type="component" value="Unassembled WGS sequence"/>
</dbReference>
<dbReference type="PANTHER" id="PTHR38733">
    <property type="entry name" value="PROTEIN MCRC"/>
    <property type="match status" value="1"/>
</dbReference>
<reference evidence="2 3" key="1">
    <citation type="submission" date="2024-09" db="EMBL/GenBank/DDBJ databases">
        <authorList>
            <person name="Sun Q."/>
            <person name="Mori K."/>
        </authorList>
    </citation>
    <scope>NUCLEOTIDE SEQUENCE [LARGE SCALE GENOMIC DNA]</scope>
    <source>
        <strain evidence="2 3">JCM 3028</strain>
    </source>
</reference>
<comment type="caution">
    <text evidence="2">The sequence shown here is derived from an EMBL/GenBank/DDBJ whole genome shotgun (WGS) entry which is preliminary data.</text>
</comment>
<sequence length="419" mass="45743">MTLRLHLEEATVEPPRALTPAQVATLATVPDLVTITPTGGGLWRLAGRQRVGTVRLGHGDGAVEMRVRPKLPVRRLLGLLEHDDIWQNRQITAATDDLLVPALTTVFARATERVLRGGVLHGYVHREDALTVVRGRIRTSAQLSRRMGLPTAIEVAYDDYLADIPENRILLGAIELAQALPDVAGTTRALLRHLSARLVGVAPVRPGAPLPPWRPTRLNERYVPALRLAELLLSGASLQQEGTRAIQIDGFVLNMAQIFERFLTRELTTALPPYGLRCAAQQGHRLDRQKRVLFRPDILVHRDGRPQAVVDAKYRTLDGVPPTGHLFQLISYCTALGLTEGHLVYASGTPSAEPYQIENSDIRVHVHVLDLDQEPADLANAVATLAERLTERSGRPAKATGSSPPADEIDPVSGVRAGT</sequence>
<gene>
    <name evidence="2" type="ORF">ACFFRH_24945</name>
</gene>
<evidence type="ECO:0000313" key="3">
    <source>
        <dbReference type="Proteomes" id="UP001589610"/>
    </source>
</evidence>
<keyword evidence="3" id="KW-1185">Reference proteome</keyword>
<organism evidence="2 3">
    <name type="scientific">Streptosporangium vulgare</name>
    <dbReference type="NCBI Taxonomy" id="46190"/>
    <lineage>
        <taxon>Bacteria</taxon>
        <taxon>Bacillati</taxon>
        <taxon>Actinomycetota</taxon>
        <taxon>Actinomycetes</taxon>
        <taxon>Streptosporangiales</taxon>
        <taxon>Streptosporangiaceae</taxon>
        <taxon>Streptosporangium</taxon>
    </lineage>
</organism>
<dbReference type="RefSeq" id="WP_386159902.1">
    <property type="nucleotide sequence ID" value="NZ_JBHMBS010000012.1"/>
</dbReference>
<accession>A0ABV5THX3</accession>
<proteinExistence type="predicted"/>
<dbReference type="PANTHER" id="PTHR38733:SF1">
    <property type="entry name" value="TYPE IV METHYL-DIRECTED RESTRICTION ENZYME ECOKMCRBC"/>
    <property type="match status" value="1"/>
</dbReference>
<evidence type="ECO:0000256" key="1">
    <source>
        <dbReference type="SAM" id="MobiDB-lite"/>
    </source>
</evidence>
<dbReference type="Pfam" id="PF10117">
    <property type="entry name" value="McrBC"/>
    <property type="match status" value="1"/>
</dbReference>
<dbReference type="EMBL" id="JBHMBS010000012">
    <property type="protein sequence ID" value="MFB9678740.1"/>
    <property type="molecule type" value="Genomic_DNA"/>
</dbReference>
<feature type="region of interest" description="Disordered" evidence="1">
    <location>
        <begin position="389"/>
        <end position="419"/>
    </location>
</feature>
<evidence type="ECO:0000313" key="2">
    <source>
        <dbReference type="EMBL" id="MFB9678740.1"/>
    </source>
</evidence>
<name>A0ABV5THX3_9ACTN</name>
<protein>
    <submittedName>
        <fullName evidence="2">McrC family protein</fullName>
    </submittedName>
</protein>
<dbReference type="InterPro" id="IPR019292">
    <property type="entry name" value="McrC"/>
</dbReference>